<dbReference type="RefSeq" id="WP_321553248.1">
    <property type="nucleotide sequence ID" value="NZ_JAXIVU010000006.1"/>
</dbReference>
<keyword evidence="1" id="KW-0378">Hydrolase</keyword>
<sequence>MGTIYLIRHGQAPFRAQNYDVLPPFGVQQSEILSDYLINIGVEFTQCFSGDMSRQKNTAQIILSHYRTMQQPTPQLSIDSAFNEINADALIRLMLPHITEHEPYAIANLRNPLQDRKEFQYLFAIIMQRWATGQDNIPKQLHWSTLGGTVHADMQRILETAQEHEHIGIFTSCGTITAYLHLLRGRTAQQTFELNWQIVNTSLNRLKFRNDPVAPTSFNSHPYLDLLKNQLLITYR</sequence>
<dbReference type="EMBL" id="JAXIVU010000006">
    <property type="protein sequence ID" value="MDY7219152.1"/>
    <property type="molecule type" value="Genomic_DNA"/>
</dbReference>
<dbReference type="Proteomes" id="UP001294570">
    <property type="component" value="Unassembled WGS sequence"/>
</dbReference>
<dbReference type="Gene3D" id="3.40.50.1240">
    <property type="entry name" value="Phosphoglycerate mutase-like"/>
    <property type="match status" value="1"/>
</dbReference>
<gene>
    <name evidence="2" type="ORF">TOI97_06165</name>
</gene>
<dbReference type="PANTHER" id="PTHR20935:SF0">
    <property type="entry name" value="SERINE_THREONINE-PROTEIN PHOSPHATASE PGAM5, MITOCHONDRIAL"/>
    <property type="match status" value="1"/>
</dbReference>
<protein>
    <submittedName>
        <fullName evidence="2">Histidine phosphatase family protein</fullName>
    </submittedName>
</protein>
<organism evidence="2 3">
    <name type="scientific">Denitrificimonas halotolerans</name>
    <dbReference type="NCBI Taxonomy" id="3098930"/>
    <lineage>
        <taxon>Bacteria</taxon>
        <taxon>Pseudomonadati</taxon>
        <taxon>Pseudomonadota</taxon>
        <taxon>Gammaproteobacteria</taxon>
        <taxon>Pseudomonadales</taxon>
        <taxon>Pseudomonadaceae</taxon>
        <taxon>Denitrificimonas</taxon>
    </lineage>
</organism>
<accession>A0ABU5GRJ9</accession>
<comment type="caution">
    <text evidence="2">The sequence shown here is derived from an EMBL/GenBank/DDBJ whole genome shotgun (WGS) entry which is preliminary data.</text>
</comment>
<dbReference type="InterPro" id="IPR013078">
    <property type="entry name" value="His_Pase_superF_clade-1"/>
</dbReference>
<dbReference type="PANTHER" id="PTHR20935">
    <property type="entry name" value="PHOSPHOGLYCERATE MUTASE-RELATED"/>
    <property type="match status" value="1"/>
</dbReference>
<evidence type="ECO:0000313" key="3">
    <source>
        <dbReference type="Proteomes" id="UP001294570"/>
    </source>
</evidence>
<name>A0ABU5GRJ9_9GAMM</name>
<reference evidence="2 3" key="1">
    <citation type="submission" date="2023-12" db="EMBL/GenBank/DDBJ databases">
        <title>Denitrificimonas halotolerans sp. nov.,a novel species isolated from landfill leachate.</title>
        <authorList>
            <person name="Wang S."/>
        </authorList>
    </citation>
    <scope>NUCLEOTIDE SEQUENCE [LARGE SCALE GENOMIC DNA]</scope>
    <source>
        <strain evidence="2 3">JX-1</strain>
    </source>
</reference>
<evidence type="ECO:0000313" key="2">
    <source>
        <dbReference type="EMBL" id="MDY7219152.1"/>
    </source>
</evidence>
<dbReference type="InterPro" id="IPR029033">
    <property type="entry name" value="His_PPase_superfam"/>
</dbReference>
<dbReference type="InterPro" id="IPR051021">
    <property type="entry name" value="Mito_Ser/Thr_phosphatase"/>
</dbReference>
<dbReference type="SUPFAM" id="SSF53254">
    <property type="entry name" value="Phosphoglycerate mutase-like"/>
    <property type="match status" value="1"/>
</dbReference>
<proteinExistence type="predicted"/>
<dbReference type="CDD" id="cd07067">
    <property type="entry name" value="HP_PGM_like"/>
    <property type="match status" value="1"/>
</dbReference>
<evidence type="ECO:0000256" key="1">
    <source>
        <dbReference type="ARBA" id="ARBA00022801"/>
    </source>
</evidence>
<keyword evidence="3" id="KW-1185">Reference proteome</keyword>
<dbReference type="Pfam" id="PF00300">
    <property type="entry name" value="His_Phos_1"/>
    <property type="match status" value="1"/>
</dbReference>